<comment type="subcellular location">
    <subcellularLocation>
        <location evidence="1 8">Cell membrane</location>
        <topology evidence="1 8">Multi-pass membrane protein</topology>
    </subcellularLocation>
</comment>
<accession>A0A7W4W521</accession>
<keyword evidence="6 8" id="KW-1133">Transmembrane helix</keyword>
<evidence type="ECO:0000256" key="3">
    <source>
        <dbReference type="ARBA" id="ARBA00022448"/>
    </source>
</evidence>
<proteinExistence type="inferred from homology"/>
<gene>
    <name evidence="9" type="ORF">FHR99_001854</name>
</gene>
<feature type="transmembrane region" description="Helical" evidence="8">
    <location>
        <begin position="46"/>
        <end position="63"/>
    </location>
</feature>
<comment type="similarity">
    <text evidence="2 8">Belongs to the 4-toluene sulfonate uptake permease (TSUP) (TC 2.A.102) family.</text>
</comment>
<evidence type="ECO:0000313" key="9">
    <source>
        <dbReference type="EMBL" id="MBB3047588.1"/>
    </source>
</evidence>
<feature type="transmembrane region" description="Helical" evidence="8">
    <location>
        <begin position="144"/>
        <end position="166"/>
    </location>
</feature>
<keyword evidence="7 8" id="KW-0472">Membrane</keyword>
<evidence type="ECO:0000256" key="7">
    <source>
        <dbReference type="ARBA" id="ARBA00023136"/>
    </source>
</evidence>
<feature type="transmembrane region" description="Helical" evidence="8">
    <location>
        <begin position="75"/>
        <end position="92"/>
    </location>
</feature>
<dbReference type="PANTHER" id="PTHR30269">
    <property type="entry name" value="TRANSMEMBRANE PROTEIN YFCA"/>
    <property type="match status" value="1"/>
</dbReference>
<protein>
    <recommendedName>
        <fullName evidence="8">Probable membrane transporter protein</fullName>
    </recommendedName>
</protein>
<comment type="caution">
    <text evidence="9">The sequence shown here is derived from an EMBL/GenBank/DDBJ whole genome shotgun (WGS) entry which is preliminary data.</text>
</comment>
<evidence type="ECO:0000256" key="1">
    <source>
        <dbReference type="ARBA" id="ARBA00004651"/>
    </source>
</evidence>
<keyword evidence="3" id="KW-0813">Transport</keyword>
<dbReference type="Pfam" id="PF01925">
    <property type="entry name" value="TauE"/>
    <property type="match status" value="1"/>
</dbReference>
<keyword evidence="5 8" id="KW-0812">Transmembrane</keyword>
<evidence type="ECO:0000256" key="5">
    <source>
        <dbReference type="ARBA" id="ARBA00022692"/>
    </source>
</evidence>
<feature type="transmembrane region" description="Helical" evidence="8">
    <location>
        <begin position="7"/>
        <end position="40"/>
    </location>
</feature>
<dbReference type="PANTHER" id="PTHR30269:SF37">
    <property type="entry name" value="MEMBRANE TRANSPORTER PROTEIN"/>
    <property type="match status" value="1"/>
</dbReference>
<keyword evidence="4 8" id="KW-1003">Cell membrane</keyword>
<name>A0A7W4W521_9GAMM</name>
<dbReference type="InterPro" id="IPR002781">
    <property type="entry name" value="TM_pro_TauE-like"/>
</dbReference>
<feature type="transmembrane region" description="Helical" evidence="8">
    <location>
        <begin position="237"/>
        <end position="258"/>
    </location>
</feature>
<dbReference type="GO" id="GO:0005886">
    <property type="term" value="C:plasma membrane"/>
    <property type="evidence" value="ECO:0007669"/>
    <property type="project" value="UniProtKB-SubCell"/>
</dbReference>
<dbReference type="EMBL" id="JACHWY010000002">
    <property type="protein sequence ID" value="MBB3047588.1"/>
    <property type="molecule type" value="Genomic_DNA"/>
</dbReference>
<reference evidence="9 10" key="1">
    <citation type="submission" date="2020-08" db="EMBL/GenBank/DDBJ databases">
        <title>Genomic Encyclopedia of Type Strains, Phase III (KMG-III): the genomes of soil and plant-associated and newly described type strains.</title>
        <authorList>
            <person name="Whitman W."/>
        </authorList>
    </citation>
    <scope>NUCLEOTIDE SEQUENCE [LARGE SCALE GENOMIC DNA]</scope>
    <source>
        <strain evidence="9 10">CECT 8654</strain>
    </source>
</reference>
<dbReference type="RefSeq" id="WP_183410360.1">
    <property type="nucleotide sequence ID" value="NZ_JACHWY010000002.1"/>
</dbReference>
<evidence type="ECO:0000256" key="6">
    <source>
        <dbReference type="ARBA" id="ARBA00022989"/>
    </source>
</evidence>
<keyword evidence="10" id="KW-1185">Reference proteome</keyword>
<organism evidence="9 10">
    <name type="scientific">Litorivivens lipolytica</name>
    <dbReference type="NCBI Taxonomy" id="1524264"/>
    <lineage>
        <taxon>Bacteria</taxon>
        <taxon>Pseudomonadati</taxon>
        <taxon>Pseudomonadota</taxon>
        <taxon>Gammaproteobacteria</taxon>
        <taxon>Litorivivens</taxon>
    </lineage>
</organism>
<dbReference type="Proteomes" id="UP000537130">
    <property type="component" value="Unassembled WGS sequence"/>
</dbReference>
<sequence>MEVLQNPWLWLALFVFVAYTIEAVTGFGSIVIALSLGALLLPIPEMLPVLVPLNICMTGYLALRHRQHIHWPTLLRLILPIMGLGTLLGYGLRPWLGDVSLQILFATLIIWFAGRELYAQARTSTPPATKHSRPNHGSWWTRSWMLLAGVTHGLFASGGPLLVYSLTGVSLDKARFRATLISVWFSLNSLLTLIFLFDGSLVPALPRLAAFLPVVFVGVIVGEWLHHRISEQRFRFAVFLLLLLTGIALFAASFSQMIQQG</sequence>
<feature type="transmembrane region" description="Helical" evidence="8">
    <location>
        <begin position="178"/>
        <end position="196"/>
    </location>
</feature>
<evidence type="ECO:0000313" key="10">
    <source>
        <dbReference type="Proteomes" id="UP000537130"/>
    </source>
</evidence>
<feature type="transmembrane region" description="Helical" evidence="8">
    <location>
        <begin position="208"/>
        <end position="225"/>
    </location>
</feature>
<evidence type="ECO:0000256" key="8">
    <source>
        <dbReference type="RuleBase" id="RU363041"/>
    </source>
</evidence>
<evidence type="ECO:0000256" key="2">
    <source>
        <dbReference type="ARBA" id="ARBA00009142"/>
    </source>
</evidence>
<dbReference type="InterPro" id="IPR052017">
    <property type="entry name" value="TSUP"/>
</dbReference>
<dbReference type="AlphaFoldDB" id="A0A7W4W521"/>
<evidence type="ECO:0000256" key="4">
    <source>
        <dbReference type="ARBA" id="ARBA00022475"/>
    </source>
</evidence>